<protein>
    <recommendedName>
        <fullName evidence="6">Glycosyltransferase 2-like domain-containing protein</fullName>
    </recommendedName>
</protein>
<dbReference type="InterPro" id="IPR029044">
    <property type="entry name" value="Nucleotide-diphossugar_trans"/>
</dbReference>
<dbReference type="PANTHER" id="PTHR43179:SF12">
    <property type="entry name" value="GALACTOFURANOSYLTRANSFERASE GLFT2"/>
    <property type="match status" value="1"/>
</dbReference>
<comment type="pathway">
    <text evidence="1">Cell wall biogenesis; cell wall polysaccharide biosynthesis.</text>
</comment>
<evidence type="ECO:0000256" key="5">
    <source>
        <dbReference type="SAM" id="MobiDB-lite"/>
    </source>
</evidence>
<evidence type="ECO:0000256" key="1">
    <source>
        <dbReference type="ARBA" id="ARBA00004776"/>
    </source>
</evidence>
<evidence type="ECO:0000313" key="8">
    <source>
        <dbReference type="Proteomes" id="UP000618382"/>
    </source>
</evidence>
<gene>
    <name evidence="7" type="ORF">Col01nite_32250</name>
</gene>
<dbReference type="SUPFAM" id="SSF53448">
    <property type="entry name" value="Nucleotide-diphospho-sugar transferases"/>
    <property type="match status" value="1"/>
</dbReference>
<organism evidence="7 8">
    <name type="scientific">Cellulomonas oligotrophica</name>
    <dbReference type="NCBI Taxonomy" id="931536"/>
    <lineage>
        <taxon>Bacteria</taxon>
        <taxon>Bacillati</taxon>
        <taxon>Actinomycetota</taxon>
        <taxon>Actinomycetes</taxon>
        <taxon>Micrococcales</taxon>
        <taxon>Cellulomonadaceae</taxon>
        <taxon>Cellulomonas</taxon>
    </lineage>
</organism>
<name>A0ABQ4DEB2_9CELL</name>
<dbReference type="InterPro" id="IPR001173">
    <property type="entry name" value="Glyco_trans_2-like"/>
</dbReference>
<evidence type="ECO:0000259" key="6">
    <source>
        <dbReference type="Pfam" id="PF00535"/>
    </source>
</evidence>
<dbReference type="Proteomes" id="UP000618382">
    <property type="component" value="Unassembled WGS sequence"/>
</dbReference>
<dbReference type="Gene3D" id="3.90.550.10">
    <property type="entry name" value="Spore Coat Polysaccharide Biosynthesis Protein SpsA, Chain A"/>
    <property type="match status" value="1"/>
</dbReference>
<evidence type="ECO:0000256" key="4">
    <source>
        <dbReference type="ARBA" id="ARBA00022679"/>
    </source>
</evidence>
<dbReference type="CDD" id="cd00761">
    <property type="entry name" value="Glyco_tranf_GTA_type"/>
    <property type="match status" value="1"/>
</dbReference>
<proteinExistence type="inferred from homology"/>
<evidence type="ECO:0000256" key="2">
    <source>
        <dbReference type="ARBA" id="ARBA00006739"/>
    </source>
</evidence>
<keyword evidence="8" id="KW-1185">Reference proteome</keyword>
<comment type="caution">
    <text evidence="7">The sequence shown here is derived from an EMBL/GenBank/DDBJ whole genome shotgun (WGS) entry which is preliminary data.</text>
</comment>
<reference evidence="7 8" key="1">
    <citation type="submission" date="2021-01" db="EMBL/GenBank/DDBJ databases">
        <title>Whole genome shotgun sequence of Cellulomonas oligotrophica NBRC 109435.</title>
        <authorList>
            <person name="Komaki H."/>
            <person name="Tamura T."/>
        </authorList>
    </citation>
    <scope>NUCLEOTIDE SEQUENCE [LARGE SCALE GENOMIC DNA]</scope>
    <source>
        <strain evidence="7 8">NBRC 109435</strain>
    </source>
</reference>
<evidence type="ECO:0000313" key="7">
    <source>
        <dbReference type="EMBL" id="GIG34066.1"/>
    </source>
</evidence>
<feature type="domain" description="Glycosyltransferase 2-like" evidence="6">
    <location>
        <begin position="36"/>
        <end position="190"/>
    </location>
</feature>
<dbReference type="PANTHER" id="PTHR43179">
    <property type="entry name" value="RHAMNOSYLTRANSFERASE WBBL"/>
    <property type="match status" value="1"/>
</dbReference>
<keyword evidence="4" id="KW-0808">Transferase</keyword>
<feature type="region of interest" description="Disordered" evidence="5">
    <location>
        <begin position="1"/>
        <end position="29"/>
    </location>
</feature>
<feature type="compositionally biased region" description="Low complexity" evidence="5">
    <location>
        <begin position="14"/>
        <end position="29"/>
    </location>
</feature>
<dbReference type="Pfam" id="PF00535">
    <property type="entry name" value="Glycos_transf_2"/>
    <property type="match status" value="1"/>
</dbReference>
<accession>A0ABQ4DEB2</accession>
<sequence>MTEDVTDAGGAGPAGPARVGAAVGPPAAGTDPRTVVAVLTYRRPDDLRAALPMLVAQARTLDPPARVLVVDNDPDAGALDVVAQVAQTTDGVDVVHVHEPRPGIAAARNRALDEVGDAHVVVFVDDDERPVDRWLRLLVDTYLVDRPEAVVGPVVSEFVQEPDAWVRAGRFFDRRRLRTGTTTDVAATNNLLLDLDRLRELGLRFDEAFGLSGGSDMLITRQLSGAGGRIVWCDEAVVVDVVPPDRVTRTWVLARAFRSGNTWARTSVVLAPGPLGRTVVRLRLTGEGLVRTLGGAARVVVGRLTGSASQHARGRRTLARGTGMLAGAYGTVYVEYARDGNRTVRAAHVPGAR</sequence>
<comment type="similarity">
    <text evidence="2">Belongs to the glycosyltransferase 2 family.</text>
</comment>
<keyword evidence="3" id="KW-0328">Glycosyltransferase</keyword>
<dbReference type="EMBL" id="BONN01000012">
    <property type="protein sequence ID" value="GIG34066.1"/>
    <property type="molecule type" value="Genomic_DNA"/>
</dbReference>
<evidence type="ECO:0000256" key="3">
    <source>
        <dbReference type="ARBA" id="ARBA00022676"/>
    </source>
</evidence>